<evidence type="ECO:0000256" key="1">
    <source>
        <dbReference type="SAM" id="MobiDB-lite"/>
    </source>
</evidence>
<sequence length="165" mass="18164">MASPRPFEFLGGVVGGGEEEPKEGPNFKSDLLEHYNLRTLYDNLAETKWAPPKKVGKAEYFVYSTIAGDGHLRSDVSESNRYDLAPLAEMRKAAEEAKLRPLGSKAVREALPLRPGHFELPKAEVGVAIHKRDKKGRGAKRLASAAETTRSMLSKETATRDTRAT</sequence>
<evidence type="ECO:0000313" key="2">
    <source>
        <dbReference type="EMBL" id="WZN61776.1"/>
    </source>
</evidence>
<dbReference type="EMBL" id="CP151504">
    <property type="protein sequence ID" value="WZN61776.1"/>
    <property type="molecule type" value="Genomic_DNA"/>
</dbReference>
<dbReference type="AlphaFoldDB" id="A0AAX4P6Y0"/>
<reference evidence="2 3" key="1">
    <citation type="submission" date="2024-03" db="EMBL/GenBank/DDBJ databases">
        <title>Complete genome sequence of the green alga Chloropicon roscoffensis RCC1871.</title>
        <authorList>
            <person name="Lemieux C."/>
            <person name="Pombert J.-F."/>
            <person name="Otis C."/>
            <person name="Turmel M."/>
        </authorList>
    </citation>
    <scope>NUCLEOTIDE SEQUENCE [LARGE SCALE GENOMIC DNA]</scope>
    <source>
        <strain evidence="2 3">RCC1871</strain>
    </source>
</reference>
<accession>A0AAX4P6Y0</accession>
<gene>
    <name evidence="2" type="ORF">HKI87_04g33110</name>
</gene>
<proteinExistence type="predicted"/>
<keyword evidence="3" id="KW-1185">Reference proteome</keyword>
<organism evidence="2 3">
    <name type="scientific">Chloropicon roscoffensis</name>
    <dbReference type="NCBI Taxonomy" id="1461544"/>
    <lineage>
        <taxon>Eukaryota</taxon>
        <taxon>Viridiplantae</taxon>
        <taxon>Chlorophyta</taxon>
        <taxon>Chloropicophyceae</taxon>
        <taxon>Chloropicales</taxon>
        <taxon>Chloropicaceae</taxon>
        <taxon>Chloropicon</taxon>
    </lineage>
</organism>
<feature type="region of interest" description="Disordered" evidence="1">
    <location>
        <begin position="1"/>
        <end position="28"/>
    </location>
</feature>
<dbReference type="Proteomes" id="UP001472866">
    <property type="component" value="Chromosome 04"/>
</dbReference>
<name>A0AAX4P6Y0_9CHLO</name>
<feature type="compositionally biased region" description="Polar residues" evidence="1">
    <location>
        <begin position="146"/>
        <end position="156"/>
    </location>
</feature>
<evidence type="ECO:0000313" key="3">
    <source>
        <dbReference type="Proteomes" id="UP001472866"/>
    </source>
</evidence>
<protein>
    <submittedName>
        <fullName evidence="2">Uncharacterized protein</fullName>
    </submittedName>
</protein>
<feature type="region of interest" description="Disordered" evidence="1">
    <location>
        <begin position="132"/>
        <end position="165"/>
    </location>
</feature>